<protein>
    <submittedName>
        <fullName evidence="7">GTP-binding protein</fullName>
    </submittedName>
</protein>
<keyword evidence="3" id="KW-0648">Protein biosynthesis</keyword>
<keyword evidence="8" id="KW-1185">Reference proteome</keyword>
<dbReference type="SUPFAM" id="SSF54980">
    <property type="entry name" value="EF-G C-terminal domain-like"/>
    <property type="match status" value="2"/>
</dbReference>
<accession>A0A7X3ME73</accession>
<dbReference type="SUPFAM" id="SSF50447">
    <property type="entry name" value="Translation proteins"/>
    <property type="match status" value="1"/>
</dbReference>
<evidence type="ECO:0000259" key="6">
    <source>
        <dbReference type="PROSITE" id="PS51722"/>
    </source>
</evidence>
<dbReference type="RefSeq" id="WP_159750139.1">
    <property type="nucleotide sequence ID" value="NZ_WUQX01000001.1"/>
</dbReference>
<dbReference type="InterPro" id="IPR000795">
    <property type="entry name" value="T_Tr_GTP-bd_dom"/>
</dbReference>
<dbReference type="Pfam" id="PF22042">
    <property type="entry name" value="EF-G_D2"/>
    <property type="match status" value="1"/>
</dbReference>
<dbReference type="SUPFAM" id="SSF54211">
    <property type="entry name" value="Ribosomal protein S5 domain 2-like"/>
    <property type="match status" value="1"/>
</dbReference>
<dbReference type="EMBL" id="WUQX01000001">
    <property type="protein sequence ID" value="MXP74805.1"/>
    <property type="molecule type" value="Genomic_DNA"/>
</dbReference>
<gene>
    <name evidence="7" type="ORF">GN277_05240</name>
</gene>
<comment type="caution">
    <text evidence="7">The sequence shown here is derived from an EMBL/GenBank/DDBJ whole genome shotgun (WGS) entry which is preliminary data.</text>
</comment>
<dbReference type="Pfam" id="PF00009">
    <property type="entry name" value="GTP_EFTU"/>
    <property type="match status" value="1"/>
</dbReference>
<dbReference type="GO" id="GO:0005525">
    <property type="term" value="F:GTP binding"/>
    <property type="evidence" value="ECO:0007669"/>
    <property type="project" value="UniProtKB-KW"/>
</dbReference>
<dbReference type="Gene3D" id="2.40.30.10">
    <property type="entry name" value="Translation factors"/>
    <property type="match status" value="1"/>
</dbReference>
<evidence type="ECO:0000256" key="3">
    <source>
        <dbReference type="ARBA" id="ARBA00022917"/>
    </source>
</evidence>
<dbReference type="GO" id="GO:0032790">
    <property type="term" value="P:ribosome disassembly"/>
    <property type="evidence" value="ECO:0007669"/>
    <property type="project" value="TreeGrafter"/>
</dbReference>
<dbReference type="CDD" id="cd10912">
    <property type="entry name" value="PIN_YacP-like"/>
    <property type="match status" value="1"/>
</dbReference>
<dbReference type="GO" id="GO:0006412">
    <property type="term" value="P:translation"/>
    <property type="evidence" value="ECO:0007669"/>
    <property type="project" value="UniProtKB-KW"/>
</dbReference>
<dbReference type="PRINTS" id="PR01037">
    <property type="entry name" value="TCRTETOQM"/>
</dbReference>
<dbReference type="CDD" id="cd03711">
    <property type="entry name" value="Tet_C"/>
    <property type="match status" value="1"/>
</dbReference>
<dbReference type="InterPro" id="IPR000640">
    <property type="entry name" value="EFG_V-like"/>
</dbReference>
<name>A0A7X3ME73_9FIRM</name>
<dbReference type="Pfam" id="PF05991">
    <property type="entry name" value="NYN_YacP"/>
    <property type="match status" value="1"/>
</dbReference>
<reference evidence="7 8" key="1">
    <citation type="submission" date="2019-12" db="EMBL/GenBank/DDBJ databases">
        <title>Sporaefaciens musculi gen. nov., sp. nov., a novel bacterium isolated from the caecum of an obese mouse.</title>
        <authorList>
            <person name="Rasmussen T.S."/>
            <person name="Streidl T."/>
            <person name="Hitch T.C.A."/>
            <person name="Wortmann E."/>
            <person name="Deptula P."/>
            <person name="Hansen M."/>
            <person name="Nielsen D.S."/>
            <person name="Clavel T."/>
            <person name="Vogensen F.K."/>
        </authorList>
    </citation>
    <scope>NUCLEOTIDE SEQUENCE [LARGE SCALE GENOMIC DNA]</scope>
    <source>
        <strain evidence="7 8">WCA-9-b2</strain>
    </source>
</reference>
<dbReference type="PRINTS" id="PR00315">
    <property type="entry name" value="ELONGATNFCT"/>
</dbReference>
<dbReference type="InterPro" id="IPR035650">
    <property type="entry name" value="Tet_C"/>
</dbReference>
<dbReference type="InterPro" id="IPR035647">
    <property type="entry name" value="EFG_III/V"/>
</dbReference>
<dbReference type="SMART" id="SM00838">
    <property type="entry name" value="EFG_C"/>
    <property type="match status" value="1"/>
</dbReference>
<dbReference type="InterPro" id="IPR010298">
    <property type="entry name" value="YacP-like"/>
</dbReference>
<dbReference type="Pfam" id="PF03764">
    <property type="entry name" value="EFG_IV"/>
    <property type="match status" value="1"/>
</dbReference>
<dbReference type="PROSITE" id="PS51722">
    <property type="entry name" value="G_TR_2"/>
    <property type="match status" value="1"/>
</dbReference>
<evidence type="ECO:0000256" key="4">
    <source>
        <dbReference type="ARBA" id="ARBA00023134"/>
    </source>
</evidence>
<dbReference type="Pfam" id="PF14492">
    <property type="entry name" value="EFG_III"/>
    <property type="match status" value="1"/>
</dbReference>
<comment type="function">
    <text evidence="1">Abolishes the inhibitory effect of tetracyclin on protein synthesis by a non-covalent modification of the ribosomes.</text>
</comment>
<dbReference type="Pfam" id="PF00679">
    <property type="entry name" value="EFG_C"/>
    <property type="match status" value="1"/>
</dbReference>
<dbReference type="InterPro" id="IPR041095">
    <property type="entry name" value="EFG_II"/>
</dbReference>
<evidence type="ECO:0000256" key="2">
    <source>
        <dbReference type="ARBA" id="ARBA00022741"/>
    </source>
</evidence>
<dbReference type="GO" id="GO:0046677">
    <property type="term" value="P:response to antibiotic"/>
    <property type="evidence" value="ECO:0007669"/>
    <property type="project" value="UniProtKB-KW"/>
</dbReference>
<evidence type="ECO:0000313" key="7">
    <source>
        <dbReference type="EMBL" id="MXP74805.1"/>
    </source>
</evidence>
<dbReference type="Gene3D" id="3.30.70.240">
    <property type="match status" value="1"/>
</dbReference>
<dbReference type="InterPro" id="IPR020568">
    <property type="entry name" value="Ribosomal_Su5_D2-typ_SF"/>
</dbReference>
<dbReference type="InterPro" id="IPR005225">
    <property type="entry name" value="Small_GTP-bd"/>
</dbReference>
<dbReference type="Gene3D" id="3.40.50.300">
    <property type="entry name" value="P-loop containing nucleotide triphosphate hydrolases"/>
    <property type="match status" value="1"/>
</dbReference>
<dbReference type="InterPro" id="IPR014721">
    <property type="entry name" value="Ribsml_uS5_D2-typ_fold_subgr"/>
</dbReference>
<evidence type="ECO:0000313" key="8">
    <source>
        <dbReference type="Proteomes" id="UP000460412"/>
    </source>
</evidence>
<dbReference type="InterPro" id="IPR005517">
    <property type="entry name" value="Transl_elong_EFG/EF2_IV"/>
</dbReference>
<evidence type="ECO:0000256" key="1">
    <source>
        <dbReference type="ARBA" id="ARBA00003987"/>
    </source>
</evidence>
<dbReference type="PROSITE" id="PS00301">
    <property type="entry name" value="G_TR_1"/>
    <property type="match status" value="1"/>
</dbReference>
<organism evidence="7 8">
    <name type="scientific">Sporofaciens musculi</name>
    <dbReference type="NCBI Taxonomy" id="2681861"/>
    <lineage>
        <taxon>Bacteria</taxon>
        <taxon>Bacillati</taxon>
        <taxon>Bacillota</taxon>
        <taxon>Clostridia</taxon>
        <taxon>Lachnospirales</taxon>
        <taxon>Lachnospiraceae</taxon>
        <taxon>Sporofaciens</taxon>
    </lineage>
</organism>
<dbReference type="InterPro" id="IPR053905">
    <property type="entry name" value="EF-G-like_DII"/>
</dbReference>
<keyword evidence="2" id="KW-0547">Nucleotide-binding</keyword>
<dbReference type="AlphaFoldDB" id="A0A7X3ME73"/>
<dbReference type="SMART" id="SM00889">
    <property type="entry name" value="EFG_IV"/>
    <property type="match status" value="1"/>
</dbReference>
<evidence type="ECO:0000256" key="5">
    <source>
        <dbReference type="ARBA" id="ARBA00023251"/>
    </source>
</evidence>
<dbReference type="PANTHER" id="PTHR43261:SF1">
    <property type="entry name" value="RIBOSOME-RELEASING FACTOR 2, MITOCHONDRIAL"/>
    <property type="match status" value="1"/>
</dbReference>
<dbReference type="Gene3D" id="3.30.70.870">
    <property type="entry name" value="Elongation Factor G (Translational Gtpase), domain 3"/>
    <property type="match status" value="1"/>
</dbReference>
<dbReference type="Proteomes" id="UP000460412">
    <property type="component" value="Unassembled WGS sequence"/>
</dbReference>
<dbReference type="SUPFAM" id="SSF52540">
    <property type="entry name" value="P-loop containing nucleoside triphosphate hydrolases"/>
    <property type="match status" value="1"/>
</dbReference>
<dbReference type="InterPro" id="IPR009000">
    <property type="entry name" value="Transl_B-barrel_sf"/>
</dbReference>
<dbReference type="InterPro" id="IPR027417">
    <property type="entry name" value="P-loop_NTPase"/>
</dbReference>
<proteinExistence type="predicted"/>
<feature type="domain" description="Tr-type G" evidence="6">
    <location>
        <begin position="5"/>
        <end position="229"/>
    </location>
</feature>
<dbReference type="NCBIfam" id="TIGR00231">
    <property type="entry name" value="small_GTP"/>
    <property type="match status" value="1"/>
</dbReference>
<keyword evidence="5" id="KW-0046">Antibiotic resistance</keyword>
<dbReference type="GO" id="GO:0003924">
    <property type="term" value="F:GTPase activity"/>
    <property type="evidence" value="ECO:0007669"/>
    <property type="project" value="InterPro"/>
</dbReference>
<dbReference type="Gene3D" id="3.30.230.10">
    <property type="match status" value="1"/>
</dbReference>
<dbReference type="PANTHER" id="PTHR43261">
    <property type="entry name" value="TRANSLATION ELONGATION FACTOR G-RELATED"/>
    <property type="match status" value="1"/>
</dbReference>
<keyword evidence="4" id="KW-0342">GTP-binding</keyword>
<dbReference type="InterPro" id="IPR031157">
    <property type="entry name" value="G_TR_CS"/>
</dbReference>
<sequence length="912" mass="103621">MDDSSEHICIGILAHVDAGKTTLSESLLYLSGKIRALGRVDHKNAYLDTYELERSRGITIFSKQAVFNLGDTQVTLLDTPGHVDFSTEMERTLQVLDYAILVISGTDGVQGHTRTLWSLLRRYRIPVFIFINKMDQEGTNREKLLCELKKHLDGACVAFDQEGEALHEELAMCEEAALEEYLENGALKEETIIRLIAKRNVYPCYFGSALKLYGVGEFMEGLEHYMRARAFISWENEKSRAVSGKSQKSFGAKVFKISRDTQGTRLTHLRVTQGTLKVKDILTQGLEAPEPWEEKVNQIRIYSGEKYEMVSEAKTGCVCAVTGLNHTYPGEGLGGEKASGTPVLEPVLNYRVCLPEGCDAHTMLKDLRQLEEEDPMLRIVWDEELGEIYAQLMGAVQIEILQSLVKERFHTEITFDTGNIVYKETIRNTVEGVGHFEPLRHYAEVHLLLEPGEPGSGVVLEADLSEDELDGNWQRLVLTHLAEREHRGILTGAAVTDIRITLIAGQAHPKHTEGGDFRQATYRAVRQGLMQADSILLEPYYEYCLELPSEMVGRAMTDIRKMCGEFEQPEIAGETALLRGKAPVATMRDYQIEVHSYSRGRGRLTCTFKGYEPCHNAQEIIEEKGYEPERDLENPTGSVFCAHGAGFVVPWNQVPEYMHIESVLEKKARQKNTESMVQQAGMKHGVAFSRTSFTQEEEKELEEIFIRTYGKIERRTSADSRYVPGGLEKKRHKKEEAVQEYLLVDGYNVIFAWNDLKELAKVNIDAARNKLMDILCNYQGFRRCVVILVFDAYKVDGYALEIQKYHNIHVVYTKEAETADQYIEKVVHQIGRKYHVTVVTSDSVEQVVTLGQGGTLISSREFKEEVELVRRLIREEYASRREAGKNYLFDHMDEKMAKQMEDVRLGRKDSIE</sequence>